<dbReference type="AlphaFoldDB" id="A0A1H9A5K4"/>
<name>A0A1H9A5K4_9LACT</name>
<dbReference type="GO" id="GO:0003723">
    <property type="term" value="F:RNA binding"/>
    <property type="evidence" value="ECO:0007669"/>
    <property type="project" value="UniProtKB-KW"/>
</dbReference>
<dbReference type="Pfam" id="PF00849">
    <property type="entry name" value="PseudoU_synth_2"/>
    <property type="match status" value="1"/>
</dbReference>
<evidence type="ECO:0000256" key="5">
    <source>
        <dbReference type="RuleBase" id="RU003887"/>
    </source>
</evidence>
<accession>A0A1H9A5K4</accession>
<dbReference type="InterPro" id="IPR002942">
    <property type="entry name" value="S4_RNA-bd"/>
</dbReference>
<dbReference type="NCBIfam" id="TIGR00093">
    <property type="entry name" value="pseudouridine synthase"/>
    <property type="match status" value="1"/>
</dbReference>
<dbReference type="SUPFAM" id="SSF55174">
    <property type="entry name" value="Alpha-L RNA-binding motif"/>
    <property type="match status" value="1"/>
</dbReference>
<keyword evidence="2 4" id="KW-0694">RNA-binding</keyword>
<dbReference type="SUPFAM" id="SSF55120">
    <property type="entry name" value="Pseudouridine synthase"/>
    <property type="match status" value="1"/>
</dbReference>
<evidence type="ECO:0000256" key="1">
    <source>
        <dbReference type="ARBA" id="ARBA00008348"/>
    </source>
</evidence>
<dbReference type="CDD" id="cd02553">
    <property type="entry name" value="PseudoU_synth_RsuA"/>
    <property type="match status" value="1"/>
</dbReference>
<dbReference type="Gene3D" id="3.10.290.10">
    <property type="entry name" value="RNA-binding S4 domain"/>
    <property type="match status" value="1"/>
</dbReference>
<dbReference type="InterPro" id="IPR020094">
    <property type="entry name" value="TruA/RsuA/RluB/E/F_N"/>
</dbReference>
<sequence length="242" mass="27508">MRLDKLLAHAGLGTRRQVKKMIQAGTVEIDQEVIKDPAFQVDPKLVDITCEGQAVHYQQYYYLMLNKPAGIVSATEDHYYETVIDWVAADYSHVDLFPVGRLDRDTTGLLLLTNHGQLAHQLLSPKQEIGKVYRAWVQGRVEANVITAFADGIDLGDFITLPAQLSIINYDPAQDRTYIEVEIYEGKFHQVKRMFSAFDHQVVTLQRIQMGPIVLDPNLALGQYRPLKPEEMQQLKPFGLIE</sequence>
<dbReference type="CDD" id="cd00165">
    <property type="entry name" value="S4"/>
    <property type="match status" value="1"/>
</dbReference>
<dbReference type="InterPro" id="IPR006145">
    <property type="entry name" value="PsdUridine_synth_RsuA/RluA"/>
</dbReference>
<feature type="domain" description="RNA-binding S4" evidence="6">
    <location>
        <begin position="1"/>
        <end position="69"/>
    </location>
</feature>
<proteinExistence type="inferred from homology"/>
<dbReference type="Proteomes" id="UP000198833">
    <property type="component" value="Unassembled WGS sequence"/>
</dbReference>
<evidence type="ECO:0000313" key="8">
    <source>
        <dbReference type="Proteomes" id="UP000198833"/>
    </source>
</evidence>
<reference evidence="7 8" key="1">
    <citation type="submission" date="2016-10" db="EMBL/GenBank/DDBJ databases">
        <authorList>
            <person name="de Groot N.N."/>
        </authorList>
    </citation>
    <scope>NUCLEOTIDE SEQUENCE [LARGE SCALE GENOMIC DNA]</scope>
    <source>
        <strain evidence="7 8">DSM 15695</strain>
    </source>
</reference>
<protein>
    <recommendedName>
        <fullName evidence="5">Pseudouridine synthase</fullName>
        <ecNumber evidence="5">5.4.99.-</ecNumber>
    </recommendedName>
</protein>
<dbReference type="GO" id="GO:0005829">
    <property type="term" value="C:cytosol"/>
    <property type="evidence" value="ECO:0007669"/>
    <property type="project" value="UniProtKB-ARBA"/>
</dbReference>
<dbReference type="InterPro" id="IPR050343">
    <property type="entry name" value="RsuA_PseudoU_synthase"/>
</dbReference>
<gene>
    <name evidence="7" type="ORF">SAMN04488558_101411</name>
</gene>
<dbReference type="Gene3D" id="3.30.70.1560">
    <property type="entry name" value="Alpha-L RNA-binding motif"/>
    <property type="match status" value="1"/>
</dbReference>
<dbReference type="EC" id="5.4.99.-" evidence="5"/>
<dbReference type="Pfam" id="PF01479">
    <property type="entry name" value="S4"/>
    <property type="match status" value="1"/>
</dbReference>
<dbReference type="GO" id="GO:0000455">
    <property type="term" value="P:enzyme-directed rRNA pseudouridine synthesis"/>
    <property type="evidence" value="ECO:0007669"/>
    <property type="project" value="UniProtKB-ARBA"/>
</dbReference>
<dbReference type="InterPro" id="IPR042092">
    <property type="entry name" value="PsdUridine_s_RsuA/RluB/E/F_cat"/>
</dbReference>
<keyword evidence="8" id="KW-1185">Reference proteome</keyword>
<dbReference type="InterPro" id="IPR000748">
    <property type="entry name" value="PsdUridine_synth_RsuA/RluB/E/F"/>
</dbReference>
<organism evidence="7 8">
    <name type="scientific">Ignavigranum ruoffiae</name>
    <dbReference type="NCBI Taxonomy" id="89093"/>
    <lineage>
        <taxon>Bacteria</taxon>
        <taxon>Bacillati</taxon>
        <taxon>Bacillota</taxon>
        <taxon>Bacilli</taxon>
        <taxon>Lactobacillales</taxon>
        <taxon>Aerococcaceae</taxon>
        <taxon>Ignavigranum</taxon>
    </lineage>
</organism>
<evidence type="ECO:0000256" key="3">
    <source>
        <dbReference type="ARBA" id="ARBA00023235"/>
    </source>
</evidence>
<dbReference type="PANTHER" id="PTHR47683">
    <property type="entry name" value="PSEUDOURIDINE SYNTHASE FAMILY PROTEIN-RELATED"/>
    <property type="match status" value="1"/>
</dbReference>
<evidence type="ECO:0000256" key="4">
    <source>
        <dbReference type="PROSITE-ProRule" id="PRU00182"/>
    </source>
</evidence>
<dbReference type="FunFam" id="3.30.70.1560:FF:000001">
    <property type="entry name" value="Pseudouridine synthase"/>
    <property type="match status" value="1"/>
</dbReference>
<dbReference type="PROSITE" id="PS50889">
    <property type="entry name" value="S4"/>
    <property type="match status" value="1"/>
</dbReference>
<dbReference type="SMART" id="SM00363">
    <property type="entry name" value="S4"/>
    <property type="match status" value="1"/>
</dbReference>
<dbReference type="OrthoDB" id="9807213at2"/>
<keyword evidence="3 5" id="KW-0413">Isomerase</keyword>
<evidence type="ECO:0000313" key="7">
    <source>
        <dbReference type="EMBL" id="SEP71278.1"/>
    </source>
</evidence>
<dbReference type="InterPro" id="IPR018496">
    <property type="entry name" value="PsdUridine_synth_RsuA/RluB_CS"/>
</dbReference>
<dbReference type="RefSeq" id="WP_092570261.1">
    <property type="nucleotide sequence ID" value="NZ_CP149446.1"/>
</dbReference>
<comment type="similarity">
    <text evidence="1 5">Belongs to the pseudouridine synthase RsuA family.</text>
</comment>
<dbReference type="PROSITE" id="PS01149">
    <property type="entry name" value="PSI_RSU"/>
    <property type="match status" value="1"/>
</dbReference>
<dbReference type="EMBL" id="FOEN01000001">
    <property type="protein sequence ID" value="SEP71278.1"/>
    <property type="molecule type" value="Genomic_DNA"/>
</dbReference>
<dbReference type="Gene3D" id="3.30.70.580">
    <property type="entry name" value="Pseudouridine synthase I, catalytic domain, N-terminal subdomain"/>
    <property type="match status" value="1"/>
</dbReference>
<evidence type="ECO:0000259" key="6">
    <source>
        <dbReference type="SMART" id="SM00363"/>
    </source>
</evidence>
<evidence type="ECO:0000256" key="2">
    <source>
        <dbReference type="ARBA" id="ARBA00022884"/>
    </source>
</evidence>
<dbReference type="InterPro" id="IPR036986">
    <property type="entry name" value="S4_RNA-bd_sf"/>
</dbReference>
<dbReference type="STRING" id="89093.SAMN04488558_101411"/>
<dbReference type="InterPro" id="IPR020103">
    <property type="entry name" value="PsdUridine_synth_cat_dom_sf"/>
</dbReference>
<dbReference type="GO" id="GO:0120159">
    <property type="term" value="F:rRNA pseudouridine synthase activity"/>
    <property type="evidence" value="ECO:0007669"/>
    <property type="project" value="UniProtKB-ARBA"/>
</dbReference>
<dbReference type="PANTHER" id="PTHR47683:SF4">
    <property type="entry name" value="PSEUDOURIDINE SYNTHASE"/>
    <property type="match status" value="1"/>
</dbReference>